<dbReference type="RefSeq" id="WP_114591152.1">
    <property type="nucleotide sequence ID" value="NZ_CAXIBR010000041.1"/>
</dbReference>
<sequence>MLMPKTTWTGLADGSITVAFRRWKRPTVKAGGTLRTAAGLLAIDAVDRIDEADITAADARSAGHGSVADVLAALQEGPDRTLYRITFHHAGTDPRVALRDDAELTPEDRVALDEALARLDAAAADGPWTSTFLRLIADHDGVRAPDLALQVGEADVPRFKRRVRRLKALGLTESLRVGYRLSPRGRAHLGLDT</sequence>
<dbReference type="EMBL" id="CP031165">
    <property type="protein sequence ID" value="AXV06517.1"/>
    <property type="molecule type" value="Genomic_DNA"/>
</dbReference>
<dbReference type="AlphaFoldDB" id="A0A346XWC0"/>
<reference evidence="1 2" key="1">
    <citation type="submission" date="2018-09" db="EMBL/GenBank/DDBJ databases">
        <title>Complete genome sequence of Euzebya sp. DY32-46 isolated from seawater of Pacific Ocean.</title>
        <authorList>
            <person name="Xu L."/>
            <person name="Wu Y.-H."/>
            <person name="Xu X.-W."/>
        </authorList>
    </citation>
    <scope>NUCLEOTIDE SEQUENCE [LARGE SCALE GENOMIC DNA]</scope>
    <source>
        <strain evidence="1 2">DY32-46</strain>
    </source>
</reference>
<gene>
    <name evidence="1" type="ORF">DVS28_a1826</name>
</gene>
<dbReference type="Proteomes" id="UP000264006">
    <property type="component" value="Chromosome"/>
</dbReference>
<evidence type="ECO:0000313" key="1">
    <source>
        <dbReference type="EMBL" id="AXV06517.1"/>
    </source>
</evidence>
<name>A0A346XWC0_9ACTN</name>
<dbReference type="OrthoDB" id="121143at2"/>
<keyword evidence="2" id="KW-1185">Reference proteome</keyword>
<proteinExistence type="predicted"/>
<accession>A0A346XWC0</accession>
<organism evidence="1 2">
    <name type="scientific">Euzebya pacifica</name>
    <dbReference type="NCBI Taxonomy" id="1608957"/>
    <lineage>
        <taxon>Bacteria</taxon>
        <taxon>Bacillati</taxon>
        <taxon>Actinomycetota</taxon>
        <taxon>Nitriliruptoria</taxon>
        <taxon>Euzebyales</taxon>
    </lineage>
</organism>
<protein>
    <recommendedName>
        <fullName evidence="3">ASCH domain-containing protein</fullName>
    </recommendedName>
</protein>
<evidence type="ECO:0000313" key="2">
    <source>
        <dbReference type="Proteomes" id="UP000264006"/>
    </source>
</evidence>
<dbReference type="KEGG" id="euz:DVS28_a1826"/>
<evidence type="ECO:0008006" key="3">
    <source>
        <dbReference type="Google" id="ProtNLM"/>
    </source>
</evidence>